<comment type="function">
    <text evidence="5">Acts both as a biotin--[acetyl-CoA-carboxylase] ligase and a repressor.</text>
</comment>
<evidence type="ECO:0000256" key="3">
    <source>
        <dbReference type="ARBA" id="ARBA00022840"/>
    </source>
</evidence>
<keyword evidence="2 5" id="KW-0547">Nucleotide-binding</keyword>
<dbReference type="EC" id="6.3.4.15" evidence="5"/>
<dbReference type="GO" id="GO:0006355">
    <property type="term" value="P:regulation of DNA-templated transcription"/>
    <property type="evidence" value="ECO:0007669"/>
    <property type="project" value="UniProtKB-UniRule"/>
</dbReference>
<keyword evidence="5" id="KW-0805">Transcription regulation</keyword>
<comment type="catalytic activity">
    <reaction evidence="5">
        <text>biotin + L-lysyl-[protein] + ATP = N(6)-biotinyl-L-lysyl-[protein] + AMP + diphosphate + H(+)</text>
        <dbReference type="Rhea" id="RHEA:11756"/>
        <dbReference type="Rhea" id="RHEA-COMP:9752"/>
        <dbReference type="Rhea" id="RHEA-COMP:10505"/>
        <dbReference type="ChEBI" id="CHEBI:15378"/>
        <dbReference type="ChEBI" id="CHEBI:29969"/>
        <dbReference type="ChEBI" id="CHEBI:30616"/>
        <dbReference type="ChEBI" id="CHEBI:33019"/>
        <dbReference type="ChEBI" id="CHEBI:57586"/>
        <dbReference type="ChEBI" id="CHEBI:83144"/>
        <dbReference type="ChEBI" id="CHEBI:456215"/>
        <dbReference type="EC" id="6.3.4.15"/>
    </reaction>
</comment>
<dbReference type="InterPro" id="IPR003142">
    <property type="entry name" value="BPL_C"/>
</dbReference>
<keyword evidence="8" id="KW-1185">Reference proteome</keyword>
<accession>A0A263BVU5</accession>
<reference evidence="8" key="1">
    <citation type="submission" date="2017-08" db="EMBL/GenBank/DDBJ databases">
        <authorList>
            <person name="Huang Z."/>
        </authorList>
    </citation>
    <scope>NUCLEOTIDE SEQUENCE [LARGE SCALE GENOMIC DNA]</scope>
    <source>
        <strain evidence="8">SA5d-4</strain>
    </source>
</reference>
<dbReference type="GO" id="GO:0005524">
    <property type="term" value="F:ATP binding"/>
    <property type="evidence" value="ECO:0007669"/>
    <property type="project" value="UniProtKB-UniRule"/>
</dbReference>
<keyword evidence="1 5" id="KW-0436">Ligase</keyword>
<dbReference type="PROSITE" id="PS51733">
    <property type="entry name" value="BPL_LPL_CATALYTIC"/>
    <property type="match status" value="1"/>
</dbReference>
<gene>
    <name evidence="5" type="primary">birA</name>
    <name evidence="7" type="ORF">CIB95_07475</name>
</gene>
<dbReference type="GO" id="GO:0016740">
    <property type="term" value="F:transferase activity"/>
    <property type="evidence" value="ECO:0007669"/>
    <property type="project" value="UniProtKB-ARBA"/>
</dbReference>
<dbReference type="Proteomes" id="UP000217083">
    <property type="component" value="Unassembled WGS sequence"/>
</dbReference>
<protein>
    <recommendedName>
        <fullName evidence="5">Bifunctional ligase/repressor BirA</fullName>
    </recommendedName>
    <alternativeName>
        <fullName evidence="5">Biotin--[acetyl-CoA-carboxylase] ligase</fullName>
        <ecNumber evidence="5">6.3.4.15</ecNumber>
    </alternativeName>
    <alternativeName>
        <fullName evidence="5">Biotin--protein ligase</fullName>
    </alternativeName>
    <alternativeName>
        <fullName evidence="5">Biotin-[acetyl-CoA carboxylase] synthetase</fullName>
    </alternativeName>
</protein>
<dbReference type="AlphaFoldDB" id="A0A263BVU5"/>
<dbReference type="InterPro" id="IPR045864">
    <property type="entry name" value="aa-tRNA-synth_II/BPL/LPL"/>
</dbReference>
<dbReference type="SUPFAM" id="SSF50037">
    <property type="entry name" value="C-terminal domain of transcriptional repressors"/>
    <property type="match status" value="1"/>
</dbReference>
<dbReference type="InterPro" id="IPR008988">
    <property type="entry name" value="Transcriptional_repressor_C"/>
</dbReference>
<dbReference type="RefSeq" id="WP_094923853.1">
    <property type="nucleotide sequence ID" value="NZ_NPIA01000003.1"/>
</dbReference>
<dbReference type="InterPro" id="IPR004143">
    <property type="entry name" value="BPL_LPL_catalytic"/>
</dbReference>
<dbReference type="HAMAP" id="MF_00978">
    <property type="entry name" value="Bifunct_BirA"/>
    <property type="match status" value="1"/>
</dbReference>
<organism evidence="7 8">
    <name type="scientific">Lottiidibacillus patelloidae</name>
    <dbReference type="NCBI Taxonomy" id="2670334"/>
    <lineage>
        <taxon>Bacteria</taxon>
        <taxon>Bacillati</taxon>
        <taxon>Bacillota</taxon>
        <taxon>Bacilli</taxon>
        <taxon>Bacillales</taxon>
        <taxon>Bacillaceae</taxon>
        <taxon>Lottiidibacillus</taxon>
    </lineage>
</organism>
<dbReference type="GO" id="GO:0003677">
    <property type="term" value="F:DNA binding"/>
    <property type="evidence" value="ECO:0007669"/>
    <property type="project" value="UniProtKB-UniRule"/>
</dbReference>
<dbReference type="Pfam" id="PF02237">
    <property type="entry name" value="BPL_C"/>
    <property type="match status" value="1"/>
</dbReference>
<dbReference type="Gene3D" id="2.30.30.100">
    <property type="match status" value="1"/>
</dbReference>
<evidence type="ECO:0000313" key="7">
    <source>
        <dbReference type="EMBL" id="OZM57296.1"/>
    </source>
</evidence>
<feature type="binding site" evidence="5">
    <location>
        <position position="189"/>
    </location>
    <ligand>
        <name>biotin</name>
        <dbReference type="ChEBI" id="CHEBI:57586"/>
    </ligand>
</feature>
<evidence type="ECO:0000256" key="4">
    <source>
        <dbReference type="ARBA" id="ARBA00023267"/>
    </source>
</evidence>
<keyword evidence="5" id="KW-0238">DNA-binding</keyword>
<dbReference type="SUPFAM" id="SSF55681">
    <property type="entry name" value="Class II aaRS and biotin synthetases"/>
    <property type="match status" value="1"/>
</dbReference>
<proteinExistence type="inferred from homology"/>
<feature type="binding site" evidence="5">
    <location>
        <position position="118"/>
    </location>
    <ligand>
        <name>biotin</name>
        <dbReference type="ChEBI" id="CHEBI:57586"/>
    </ligand>
</feature>
<dbReference type="PANTHER" id="PTHR12835:SF5">
    <property type="entry name" value="BIOTIN--PROTEIN LIGASE"/>
    <property type="match status" value="1"/>
</dbReference>
<reference evidence="7 8" key="2">
    <citation type="submission" date="2017-09" db="EMBL/GenBank/DDBJ databases">
        <title>Bacillus patelloidae sp. nov., isolated from the intestinal tract of a marine limpet.</title>
        <authorList>
            <person name="Liu R."/>
            <person name="Dong C."/>
            <person name="Shao Z."/>
        </authorList>
    </citation>
    <scope>NUCLEOTIDE SEQUENCE [LARGE SCALE GENOMIC DNA]</scope>
    <source>
        <strain evidence="7 8">SA5d-4</strain>
    </source>
</reference>
<keyword evidence="4 5" id="KW-0092">Biotin</keyword>
<dbReference type="EMBL" id="NPIA01000003">
    <property type="protein sequence ID" value="OZM57296.1"/>
    <property type="molecule type" value="Genomic_DNA"/>
</dbReference>
<evidence type="ECO:0000256" key="2">
    <source>
        <dbReference type="ARBA" id="ARBA00022741"/>
    </source>
</evidence>
<dbReference type="GO" id="GO:0009249">
    <property type="term" value="P:protein lipoylation"/>
    <property type="evidence" value="ECO:0007669"/>
    <property type="project" value="UniProtKB-ARBA"/>
</dbReference>
<keyword evidence="5" id="KW-0804">Transcription</keyword>
<dbReference type="Gene3D" id="3.30.930.10">
    <property type="entry name" value="Bira Bifunctional Protein, Domain 2"/>
    <property type="match status" value="1"/>
</dbReference>
<dbReference type="Pfam" id="PF08279">
    <property type="entry name" value="HTH_11"/>
    <property type="match status" value="1"/>
</dbReference>
<dbReference type="GO" id="GO:0005737">
    <property type="term" value="C:cytoplasm"/>
    <property type="evidence" value="ECO:0007669"/>
    <property type="project" value="TreeGrafter"/>
</dbReference>
<dbReference type="NCBIfam" id="TIGR00121">
    <property type="entry name" value="birA_ligase"/>
    <property type="match status" value="1"/>
</dbReference>
<feature type="DNA-binding region" description="H-T-H motif" evidence="5">
    <location>
        <begin position="23"/>
        <end position="42"/>
    </location>
</feature>
<evidence type="ECO:0000256" key="1">
    <source>
        <dbReference type="ARBA" id="ARBA00022598"/>
    </source>
</evidence>
<dbReference type="InterPro" id="IPR036390">
    <property type="entry name" value="WH_DNA-bd_sf"/>
</dbReference>
<dbReference type="CDD" id="cd16442">
    <property type="entry name" value="BPL"/>
    <property type="match status" value="1"/>
</dbReference>
<dbReference type="InterPro" id="IPR030855">
    <property type="entry name" value="Bifunct_BirA"/>
</dbReference>
<dbReference type="InterPro" id="IPR004408">
    <property type="entry name" value="Biotin_CoA_COase_ligase"/>
</dbReference>
<comment type="similarity">
    <text evidence="5">Belongs to the biotin--protein ligase family.</text>
</comment>
<dbReference type="PANTHER" id="PTHR12835">
    <property type="entry name" value="BIOTIN PROTEIN LIGASE"/>
    <property type="match status" value="1"/>
</dbReference>
<dbReference type="Gene3D" id="1.10.10.10">
    <property type="entry name" value="Winged helix-like DNA-binding domain superfamily/Winged helix DNA-binding domain"/>
    <property type="match status" value="1"/>
</dbReference>
<comment type="caution">
    <text evidence="7">The sequence shown here is derived from an EMBL/GenBank/DDBJ whole genome shotgun (WGS) entry which is preliminary data.</text>
</comment>
<feature type="domain" description="BPL/LPL catalytic" evidence="6">
    <location>
        <begin position="71"/>
        <end position="263"/>
    </location>
</feature>
<keyword evidence="3 5" id="KW-0067">ATP-binding</keyword>
<keyword evidence="5" id="KW-0678">Repressor</keyword>
<dbReference type="Pfam" id="PF03099">
    <property type="entry name" value="BPL_LplA_LipB"/>
    <property type="match status" value="1"/>
</dbReference>
<evidence type="ECO:0000259" key="6">
    <source>
        <dbReference type="PROSITE" id="PS51733"/>
    </source>
</evidence>
<comment type="caution">
    <text evidence="5">Lacks conserved residue(s) required for the propagation of feature annotation.</text>
</comment>
<dbReference type="SUPFAM" id="SSF46785">
    <property type="entry name" value="Winged helix' DNA-binding domain"/>
    <property type="match status" value="1"/>
</dbReference>
<name>A0A263BVU5_9BACI</name>
<sequence length="326" mass="36594">MPSSIREELLAVFNNEKETYISGQMLSEKLNCTRTAIWKHIEELRNEGYVIEAVQKRGYRMTGRPDKLSSDVVKRNLTTNKIGQNIHFYETTPSTQRIAHLLAQQGKPEGTVVFAEEQTEGKGRLDRSWHSPVGAGIWMSIILRPNLPPQHAPQLTLLAAVAIVRAIESELNITCEIKWPNDILINGKKAVGILTELHAEADRINSVIVGIGINVNTTKEEFPSELQHLATSLSLEKGGDKIDRASLARVIFESLEEMYEKYLEHGFTFIKLLWESYSVSIGKQIIARTISGEIRGYARGITDEGVLMIEESDGKIQYIHSADIEL</sequence>
<evidence type="ECO:0000313" key="8">
    <source>
        <dbReference type="Proteomes" id="UP000217083"/>
    </source>
</evidence>
<dbReference type="InterPro" id="IPR013196">
    <property type="entry name" value="HTH_11"/>
</dbReference>
<dbReference type="GO" id="GO:0004077">
    <property type="term" value="F:biotin--[biotin carboxyl-carrier protein] ligase activity"/>
    <property type="evidence" value="ECO:0007669"/>
    <property type="project" value="UniProtKB-UniRule"/>
</dbReference>
<evidence type="ECO:0000256" key="5">
    <source>
        <dbReference type="HAMAP-Rule" id="MF_00978"/>
    </source>
</evidence>
<dbReference type="InterPro" id="IPR036388">
    <property type="entry name" value="WH-like_DNA-bd_sf"/>
</dbReference>